<feature type="transmembrane region" description="Helical" evidence="1">
    <location>
        <begin position="12"/>
        <end position="33"/>
    </location>
</feature>
<comment type="caution">
    <text evidence="2">The sequence shown here is derived from an EMBL/GenBank/DDBJ whole genome shotgun (WGS) entry which is preliminary data.</text>
</comment>
<keyword evidence="1" id="KW-0472">Membrane</keyword>
<keyword evidence="1" id="KW-1133">Transmembrane helix</keyword>
<organism evidence="2 3">
    <name type="scientific">Chaetomium fimeti</name>
    <dbReference type="NCBI Taxonomy" id="1854472"/>
    <lineage>
        <taxon>Eukaryota</taxon>
        <taxon>Fungi</taxon>
        <taxon>Dikarya</taxon>
        <taxon>Ascomycota</taxon>
        <taxon>Pezizomycotina</taxon>
        <taxon>Sordariomycetes</taxon>
        <taxon>Sordariomycetidae</taxon>
        <taxon>Sordariales</taxon>
        <taxon>Chaetomiaceae</taxon>
        <taxon>Chaetomium</taxon>
    </lineage>
</organism>
<reference evidence="2" key="1">
    <citation type="journal article" date="2023" name="Mol. Phylogenet. Evol.">
        <title>Genome-scale phylogeny and comparative genomics of the fungal order Sordariales.</title>
        <authorList>
            <person name="Hensen N."/>
            <person name="Bonometti L."/>
            <person name="Westerberg I."/>
            <person name="Brannstrom I.O."/>
            <person name="Guillou S."/>
            <person name="Cros-Aarteil S."/>
            <person name="Calhoun S."/>
            <person name="Haridas S."/>
            <person name="Kuo A."/>
            <person name="Mondo S."/>
            <person name="Pangilinan J."/>
            <person name="Riley R."/>
            <person name="LaButti K."/>
            <person name="Andreopoulos B."/>
            <person name="Lipzen A."/>
            <person name="Chen C."/>
            <person name="Yan M."/>
            <person name="Daum C."/>
            <person name="Ng V."/>
            <person name="Clum A."/>
            <person name="Steindorff A."/>
            <person name="Ohm R.A."/>
            <person name="Martin F."/>
            <person name="Silar P."/>
            <person name="Natvig D.O."/>
            <person name="Lalanne C."/>
            <person name="Gautier V."/>
            <person name="Ament-Velasquez S.L."/>
            <person name="Kruys A."/>
            <person name="Hutchinson M.I."/>
            <person name="Powell A.J."/>
            <person name="Barry K."/>
            <person name="Miller A.N."/>
            <person name="Grigoriev I.V."/>
            <person name="Debuchy R."/>
            <person name="Gladieux P."/>
            <person name="Hiltunen Thoren M."/>
            <person name="Johannesson H."/>
        </authorList>
    </citation>
    <scope>NUCLEOTIDE SEQUENCE</scope>
    <source>
        <strain evidence="2">CBS 168.71</strain>
    </source>
</reference>
<dbReference type="RefSeq" id="XP_062662153.1">
    <property type="nucleotide sequence ID" value="XM_062808781.1"/>
</dbReference>
<gene>
    <name evidence="2" type="ORF">B0H64DRAFT_79867</name>
</gene>
<accession>A0AAE0LVR2</accession>
<dbReference type="EMBL" id="JAUEPN010000002">
    <property type="protein sequence ID" value="KAK3298639.1"/>
    <property type="molecule type" value="Genomic_DNA"/>
</dbReference>
<evidence type="ECO:0000313" key="2">
    <source>
        <dbReference type="EMBL" id="KAK3298639.1"/>
    </source>
</evidence>
<reference evidence="2" key="2">
    <citation type="submission" date="2023-06" db="EMBL/GenBank/DDBJ databases">
        <authorList>
            <consortium name="Lawrence Berkeley National Laboratory"/>
            <person name="Haridas S."/>
            <person name="Hensen N."/>
            <person name="Bonometti L."/>
            <person name="Westerberg I."/>
            <person name="Brannstrom I.O."/>
            <person name="Guillou S."/>
            <person name="Cros-Aarteil S."/>
            <person name="Calhoun S."/>
            <person name="Kuo A."/>
            <person name="Mondo S."/>
            <person name="Pangilinan J."/>
            <person name="Riley R."/>
            <person name="Labutti K."/>
            <person name="Andreopoulos B."/>
            <person name="Lipzen A."/>
            <person name="Chen C."/>
            <person name="Yanf M."/>
            <person name="Daum C."/>
            <person name="Ng V."/>
            <person name="Clum A."/>
            <person name="Steindorff A."/>
            <person name="Ohm R."/>
            <person name="Martin F."/>
            <person name="Silar P."/>
            <person name="Natvig D."/>
            <person name="Lalanne C."/>
            <person name="Gautier V."/>
            <person name="Ament-Velasquez S.L."/>
            <person name="Kruys A."/>
            <person name="Hutchinson M.I."/>
            <person name="Powell A.J."/>
            <person name="Barry K."/>
            <person name="Miller A.N."/>
            <person name="Grigoriev I.V."/>
            <person name="Debuchy R."/>
            <person name="Gladieux P."/>
            <person name="Thoren M.H."/>
            <person name="Johannesson H."/>
        </authorList>
    </citation>
    <scope>NUCLEOTIDE SEQUENCE</scope>
    <source>
        <strain evidence="2">CBS 168.71</strain>
    </source>
</reference>
<keyword evidence="1" id="KW-0812">Transmembrane</keyword>
<keyword evidence="3" id="KW-1185">Reference proteome</keyword>
<name>A0AAE0LVR2_9PEZI</name>
<evidence type="ECO:0000256" key="1">
    <source>
        <dbReference type="SAM" id="Phobius"/>
    </source>
</evidence>
<protein>
    <submittedName>
        <fullName evidence="2">Uncharacterized protein</fullName>
    </submittedName>
</protein>
<dbReference type="AlphaFoldDB" id="A0AAE0LVR2"/>
<dbReference type="Proteomes" id="UP001278766">
    <property type="component" value="Unassembled WGS sequence"/>
</dbReference>
<dbReference type="GeneID" id="87845729"/>
<proteinExistence type="predicted"/>
<evidence type="ECO:0000313" key="3">
    <source>
        <dbReference type="Proteomes" id="UP001278766"/>
    </source>
</evidence>
<sequence>MLIKSTMAECFLWSRICHATLAGICIIGLPMPWSRPQPRQAHRPSQFFFRRTPHRSLCLGRRRYQWPPFQMNSQTSKDCVERGAGHSVQRRFIEGFDANLPASARITRLRRVDWNGQVQGVAGTTSTPSEDILDSTAVLRVSTRVRSGSPTEQGAADQVESTNGGIVAVRPGTVKLSFVRGRALDQGVGCCCRGWR</sequence>